<keyword evidence="3" id="KW-1015">Disulfide bond</keyword>
<dbReference type="PANTHER" id="PTHR46281:SF8">
    <property type="entry name" value="CYTOCHROME C OXIDASE SUBUNIT 12, MITOCHONDRIAL"/>
    <property type="match status" value="1"/>
</dbReference>
<keyword evidence="2" id="KW-0496">Mitochondrion</keyword>
<sequence length="101" mass="11758">MDCCRFFARRTQLQMADELTLATAPTSKRFPTTNQAKACYMYYNSWHQCKYDHSEEEPQCAKLKGWAMSMCPMEWVTKWEAQREAGTYPGPVPGEKSESHH</sequence>
<comment type="caution">
    <text evidence="4">The sequence shown here is derived from an EMBL/GenBank/DDBJ whole genome shotgun (WGS) entry which is preliminary data.</text>
</comment>
<dbReference type="GO" id="GO:0005739">
    <property type="term" value="C:mitochondrion"/>
    <property type="evidence" value="ECO:0007669"/>
    <property type="project" value="UniProtKB-SubCell"/>
</dbReference>
<accession>A0A0M0K4Q3</accession>
<dbReference type="InterPro" id="IPR036549">
    <property type="entry name" value="CX6/COA6-like_sf"/>
</dbReference>
<evidence type="ECO:0000256" key="2">
    <source>
        <dbReference type="ARBA" id="ARBA00023128"/>
    </source>
</evidence>
<keyword evidence="5" id="KW-1185">Reference proteome</keyword>
<dbReference type="SUPFAM" id="SSF47694">
    <property type="entry name" value="Cytochrome c oxidase subunit h"/>
    <property type="match status" value="1"/>
</dbReference>
<dbReference type="Pfam" id="PF02297">
    <property type="entry name" value="COX6B"/>
    <property type="match status" value="1"/>
</dbReference>
<evidence type="ECO:0000256" key="3">
    <source>
        <dbReference type="ARBA" id="ARBA00023157"/>
    </source>
</evidence>
<gene>
    <name evidence="4" type="ORF">Ctob_008644</name>
</gene>
<dbReference type="OrthoDB" id="1107506at2759"/>
<evidence type="ECO:0000256" key="1">
    <source>
        <dbReference type="ARBA" id="ARBA00004173"/>
    </source>
</evidence>
<dbReference type="PANTHER" id="PTHR46281">
    <property type="entry name" value="CYTOCHROME C OXIDASE SUBUNIT 6B"/>
    <property type="match status" value="1"/>
</dbReference>
<dbReference type="InterPro" id="IPR048280">
    <property type="entry name" value="COX6B-like"/>
</dbReference>
<evidence type="ECO:0000313" key="5">
    <source>
        <dbReference type="Proteomes" id="UP000037460"/>
    </source>
</evidence>
<dbReference type="EMBL" id="JWZX01001484">
    <property type="protein sequence ID" value="KOO33572.1"/>
    <property type="molecule type" value="Genomic_DNA"/>
</dbReference>
<evidence type="ECO:0000313" key="4">
    <source>
        <dbReference type="EMBL" id="KOO33572.1"/>
    </source>
</evidence>
<dbReference type="InterPro" id="IPR003213">
    <property type="entry name" value="Cyt_c_oxidase_su6B"/>
</dbReference>
<protein>
    <submittedName>
        <fullName evidence="4">Cytochrome c oxidase subunit 6b-1-like protein</fullName>
    </submittedName>
</protein>
<comment type="subcellular location">
    <subcellularLocation>
        <location evidence="1">Mitochondrion</location>
    </subcellularLocation>
</comment>
<name>A0A0M0K4Q3_9EUKA</name>
<reference evidence="5" key="1">
    <citation type="journal article" date="2015" name="PLoS Genet.">
        <title>Genome Sequence and Transcriptome Analyses of Chrysochromulina tobin: Metabolic Tools for Enhanced Algal Fitness in the Prominent Order Prymnesiales (Haptophyceae).</title>
        <authorList>
            <person name="Hovde B.T."/>
            <person name="Deodato C.R."/>
            <person name="Hunsperger H.M."/>
            <person name="Ryken S.A."/>
            <person name="Yost W."/>
            <person name="Jha R.K."/>
            <person name="Patterson J."/>
            <person name="Monnat R.J. Jr."/>
            <person name="Barlow S.B."/>
            <person name="Starkenburg S.R."/>
            <person name="Cattolico R.A."/>
        </authorList>
    </citation>
    <scope>NUCLEOTIDE SEQUENCE</scope>
    <source>
        <strain evidence="5">CCMP291</strain>
    </source>
</reference>
<dbReference type="Proteomes" id="UP000037460">
    <property type="component" value="Unassembled WGS sequence"/>
</dbReference>
<proteinExistence type="predicted"/>
<organism evidence="4 5">
    <name type="scientific">Chrysochromulina tobinii</name>
    <dbReference type="NCBI Taxonomy" id="1460289"/>
    <lineage>
        <taxon>Eukaryota</taxon>
        <taxon>Haptista</taxon>
        <taxon>Haptophyta</taxon>
        <taxon>Prymnesiophyceae</taxon>
        <taxon>Prymnesiales</taxon>
        <taxon>Chrysochromulinaceae</taxon>
        <taxon>Chrysochromulina</taxon>
    </lineage>
</organism>
<dbReference type="CDD" id="cd00926">
    <property type="entry name" value="Cyt_c_Oxidase_VIb"/>
    <property type="match status" value="1"/>
</dbReference>
<dbReference type="Gene3D" id="1.10.10.140">
    <property type="entry name" value="Cytochrome c oxidase, subunit VIb"/>
    <property type="match status" value="1"/>
</dbReference>
<dbReference type="GO" id="GO:0045277">
    <property type="term" value="C:respiratory chain complex IV"/>
    <property type="evidence" value="ECO:0007669"/>
    <property type="project" value="InterPro"/>
</dbReference>
<dbReference type="AlphaFoldDB" id="A0A0M0K4Q3"/>